<evidence type="ECO:0008006" key="6">
    <source>
        <dbReference type="Google" id="ProtNLM"/>
    </source>
</evidence>
<evidence type="ECO:0000256" key="3">
    <source>
        <dbReference type="SAM" id="SignalP"/>
    </source>
</evidence>
<reference evidence="4" key="2">
    <citation type="journal article" date="2021" name="PeerJ">
        <title>Extensive microbial diversity within the chicken gut microbiome revealed by metagenomics and culture.</title>
        <authorList>
            <person name="Gilroy R."/>
            <person name="Ravi A."/>
            <person name="Getino M."/>
            <person name="Pursley I."/>
            <person name="Horton D.L."/>
            <person name="Alikhan N.F."/>
            <person name="Baker D."/>
            <person name="Gharbi K."/>
            <person name="Hall N."/>
            <person name="Watson M."/>
            <person name="Adriaenssens E.M."/>
            <person name="Foster-Nyarko E."/>
            <person name="Jarju S."/>
            <person name="Secka A."/>
            <person name="Antonio M."/>
            <person name="Oren A."/>
            <person name="Chaudhuri R.R."/>
            <person name="La Ragione R."/>
            <person name="Hildebrand F."/>
            <person name="Pallen M.J."/>
        </authorList>
    </citation>
    <scope>NUCLEOTIDE SEQUENCE</scope>
    <source>
        <strain evidence="4">ChiHjej12B11-7776</strain>
    </source>
</reference>
<accession>A0A9D1SQK3</accession>
<evidence type="ECO:0000313" key="5">
    <source>
        <dbReference type="Proteomes" id="UP000886852"/>
    </source>
</evidence>
<feature type="compositionally biased region" description="Low complexity" evidence="1">
    <location>
        <begin position="176"/>
        <end position="196"/>
    </location>
</feature>
<dbReference type="EMBL" id="DVOC01000067">
    <property type="protein sequence ID" value="HIU91151.1"/>
    <property type="molecule type" value="Genomic_DNA"/>
</dbReference>
<proteinExistence type="predicted"/>
<keyword evidence="2" id="KW-1133">Transmembrane helix</keyword>
<name>A0A9D1SQK3_9BACT</name>
<evidence type="ECO:0000256" key="1">
    <source>
        <dbReference type="SAM" id="MobiDB-lite"/>
    </source>
</evidence>
<keyword evidence="2" id="KW-0472">Membrane</keyword>
<evidence type="ECO:0000256" key="2">
    <source>
        <dbReference type="SAM" id="Phobius"/>
    </source>
</evidence>
<feature type="region of interest" description="Disordered" evidence="1">
    <location>
        <begin position="171"/>
        <end position="196"/>
    </location>
</feature>
<keyword evidence="3" id="KW-0732">Signal</keyword>
<reference evidence="4" key="1">
    <citation type="submission" date="2020-10" db="EMBL/GenBank/DDBJ databases">
        <authorList>
            <person name="Gilroy R."/>
        </authorList>
    </citation>
    <scope>NUCLEOTIDE SEQUENCE</scope>
    <source>
        <strain evidence="4">ChiHjej12B11-7776</strain>
    </source>
</reference>
<feature type="transmembrane region" description="Helical" evidence="2">
    <location>
        <begin position="203"/>
        <end position="226"/>
    </location>
</feature>
<evidence type="ECO:0000313" key="4">
    <source>
        <dbReference type="EMBL" id="HIU91151.1"/>
    </source>
</evidence>
<dbReference type="Proteomes" id="UP000886852">
    <property type="component" value="Unassembled WGS sequence"/>
</dbReference>
<gene>
    <name evidence="4" type="ORF">IAC72_03985</name>
</gene>
<organism evidence="4 5">
    <name type="scientific">Candidatus Fimimonas merdipullorum</name>
    <dbReference type="NCBI Taxonomy" id="2840822"/>
    <lineage>
        <taxon>Bacteria</taxon>
        <taxon>Pseudomonadati</taxon>
        <taxon>Myxococcota</taxon>
        <taxon>Myxococcia</taxon>
        <taxon>Myxococcales</taxon>
        <taxon>Cystobacterineae</taxon>
        <taxon>Myxococcaceae</taxon>
        <taxon>Myxococcaceae incertae sedis</taxon>
        <taxon>Candidatus Fimimonas</taxon>
    </lineage>
</organism>
<feature type="signal peptide" evidence="3">
    <location>
        <begin position="1"/>
        <end position="21"/>
    </location>
</feature>
<feature type="chain" id="PRO_5038601507" description="SH3 domain-containing protein" evidence="3">
    <location>
        <begin position="22"/>
        <end position="236"/>
    </location>
</feature>
<keyword evidence="2" id="KW-0812">Transmembrane</keyword>
<protein>
    <recommendedName>
        <fullName evidence="6">SH3 domain-containing protein</fullName>
    </recommendedName>
</protein>
<comment type="caution">
    <text evidence="4">The sequence shown here is derived from an EMBL/GenBank/DDBJ whole genome shotgun (WGS) entry which is preliminary data.</text>
</comment>
<sequence length="236" mass="26043">MKFVCILICLLLTFFLPVANAEGQWVRVTEEGVNLYATCESSKVIFLLEKSYYLQVLSEQNGMYQVAVMPNTADFPQITGYVWIGEVDDCDLAPVTPYYPTVKITVNSHSAPVKLSPLPSAQTLVTVTNTQSMSYYGEITSYGQLWYYVYFGGTFGYVQADAVTQPVISPHPTPLPQDVVTPPQTPEQPSEQQPAEQQGGTEIFLIIFVAVLAAAVCLAVFLPGNVKKKDAYDKDM</sequence>
<dbReference type="AlphaFoldDB" id="A0A9D1SQK3"/>